<dbReference type="EMBL" id="CP045232">
    <property type="protein sequence ID" value="QFS52866.1"/>
    <property type="molecule type" value="Genomic_DNA"/>
</dbReference>
<organism evidence="1 2">
    <name type="scientific">Nostoc sphaeroides CCNUC1</name>
    <dbReference type="NCBI Taxonomy" id="2653204"/>
    <lineage>
        <taxon>Bacteria</taxon>
        <taxon>Bacillati</taxon>
        <taxon>Cyanobacteriota</taxon>
        <taxon>Cyanophyceae</taxon>
        <taxon>Nostocales</taxon>
        <taxon>Nostocaceae</taxon>
        <taxon>Nostoc</taxon>
    </lineage>
</organism>
<dbReference type="KEGG" id="nsh:GXM_10130"/>
<evidence type="ECO:0000313" key="2">
    <source>
        <dbReference type="Proteomes" id="UP000326678"/>
    </source>
</evidence>
<dbReference type="AlphaFoldDB" id="A0A5P8WL23"/>
<keyword evidence="2" id="KW-1185">Reference proteome</keyword>
<evidence type="ECO:0000313" key="1">
    <source>
        <dbReference type="EMBL" id="QFS52866.1"/>
    </source>
</evidence>
<accession>A0A5P8WL23</accession>
<sequence>MAATSVWSRLATWWRNCASVFGSEEETWDALIVVLPTSTTFLSSSVIKGLPKNKSFQKNKRQVFSRMIIILRGGEKRVAEGNPFLPLSPSSMHEESIHLSSTLKLNSVKLVCFVAK</sequence>
<name>A0A5P8WL23_9NOSO</name>
<proteinExistence type="predicted"/>
<dbReference type="Proteomes" id="UP000326678">
    <property type="component" value="Chromosome pGXM05"/>
</dbReference>
<reference evidence="1 2" key="1">
    <citation type="submission" date="2019-10" db="EMBL/GenBank/DDBJ databases">
        <title>Genomic and transcriptomic insights into the perfect genentic adaptation of a filamentous nitrogen-fixing cyanobacterium to rice fields.</title>
        <authorList>
            <person name="Chen Z."/>
        </authorList>
    </citation>
    <scope>NUCLEOTIDE SEQUENCE [LARGE SCALE GENOMIC DNA]</scope>
    <source>
        <strain evidence="1">CCNUC1</strain>
    </source>
</reference>
<gene>
    <name evidence="1" type="ORF">GXM_10130</name>
</gene>
<protein>
    <submittedName>
        <fullName evidence="1">L-lactate dehydrogenase</fullName>
    </submittedName>
</protein>